<comment type="function">
    <text evidence="8">Catalyzes the deamination of adenosine to inosine at the wobble position 34 of tRNA(Arg2).</text>
</comment>
<feature type="binding site" evidence="8">
    <location>
        <position position="55"/>
    </location>
    <ligand>
        <name>Zn(2+)</name>
        <dbReference type="ChEBI" id="CHEBI:29105"/>
        <note>catalytic</note>
    </ligand>
</feature>
<evidence type="ECO:0000256" key="2">
    <source>
        <dbReference type="ARBA" id="ARBA00011738"/>
    </source>
</evidence>
<dbReference type="Gene3D" id="3.40.140.10">
    <property type="entry name" value="Cytidine Deaminase, domain 2"/>
    <property type="match status" value="1"/>
</dbReference>
<keyword evidence="3 8" id="KW-0819">tRNA processing</keyword>
<dbReference type="InterPro" id="IPR058535">
    <property type="entry name" value="MafB19-deam"/>
</dbReference>
<dbReference type="AlphaFoldDB" id="Q1K455"/>
<evidence type="ECO:0000259" key="9">
    <source>
        <dbReference type="PROSITE" id="PS51747"/>
    </source>
</evidence>
<dbReference type="EC" id="3.5.4.33" evidence="8"/>
<evidence type="ECO:0000313" key="10">
    <source>
        <dbReference type="EMBL" id="EAT17248.1"/>
    </source>
</evidence>
<dbReference type="SUPFAM" id="SSF53927">
    <property type="entry name" value="Cytidine deaminase-like"/>
    <property type="match status" value="1"/>
</dbReference>
<reference evidence="10" key="1">
    <citation type="submission" date="2006-05" db="EMBL/GenBank/DDBJ databases">
        <title>Annotation of the draft genome assembly of Desulfuromonas acetoxidans DSM 684.</title>
        <authorList>
            <consortium name="US DOE Joint Genome Institute (JGI-ORNL)"/>
            <person name="Larimer F."/>
            <person name="Land M."/>
            <person name="Hauser L."/>
        </authorList>
    </citation>
    <scope>NUCLEOTIDE SEQUENCE [LARGE SCALE GENOMIC DNA]</scope>
    <source>
        <strain evidence="10">DSM 684</strain>
    </source>
</reference>
<dbReference type="InterPro" id="IPR002125">
    <property type="entry name" value="CMP_dCMP_dom"/>
</dbReference>
<dbReference type="InterPro" id="IPR016193">
    <property type="entry name" value="Cytidine_deaminase-like"/>
</dbReference>
<dbReference type="NCBIfam" id="NF008113">
    <property type="entry name" value="PRK10860.1"/>
    <property type="match status" value="1"/>
</dbReference>
<dbReference type="GO" id="GO:0008270">
    <property type="term" value="F:zinc ion binding"/>
    <property type="evidence" value="ECO:0007669"/>
    <property type="project" value="UniProtKB-UniRule"/>
</dbReference>
<keyword evidence="5 8" id="KW-0378">Hydrolase</keyword>
<comment type="caution">
    <text evidence="10">The sequence shown here is derived from an EMBL/GenBank/DDBJ whole genome shotgun (WGS) entry which is preliminary data.</text>
</comment>
<keyword evidence="11" id="KW-1185">Reference proteome</keyword>
<dbReference type="RefSeq" id="WP_005997489.1">
    <property type="nucleotide sequence ID" value="NZ_AAEW02000001.1"/>
</dbReference>
<proteinExistence type="inferred from homology"/>
<evidence type="ECO:0000256" key="4">
    <source>
        <dbReference type="ARBA" id="ARBA00022723"/>
    </source>
</evidence>
<dbReference type="Pfam" id="PF14437">
    <property type="entry name" value="MafB19-deam"/>
    <property type="match status" value="1"/>
</dbReference>
<reference evidence="10" key="2">
    <citation type="submission" date="2006-05" db="EMBL/GenBank/DDBJ databases">
        <title>Sequencing of the draft genome and assembly of Desulfuromonas acetoxidans DSM 684.</title>
        <authorList>
            <consortium name="US DOE Joint Genome Institute (JGI-PGF)"/>
            <person name="Copeland A."/>
            <person name="Lucas S."/>
            <person name="Lapidus A."/>
            <person name="Barry K."/>
            <person name="Detter J.C."/>
            <person name="Glavina del Rio T."/>
            <person name="Hammon N."/>
            <person name="Israni S."/>
            <person name="Dalin E."/>
            <person name="Tice H."/>
            <person name="Bruce D."/>
            <person name="Pitluck S."/>
            <person name="Richardson P."/>
        </authorList>
    </citation>
    <scope>NUCLEOTIDE SEQUENCE [LARGE SCALE GENOMIC DNA]</scope>
    <source>
        <strain evidence="10">DSM 684</strain>
    </source>
</reference>
<comment type="catalytic activity">
    <reaction evidence="7 8">
        <text>adenosine(34) in tRNA + H2O + H(+) = inosine(34) in tRNA + NH4(+)</text>
        <dbReference type="Rhea" id="RHEA:43168"/>
        <dbReference type="Rhea" id="RHEA-COMP:10373"/>
        <dbReference type="Rhea" id="RHEA-COMP:10374"/>
        <dbReference type="ChEBI" id="CHEBI:15377"/>
        <dbReference type="ChEBI" id="CHEBI:15378"/>
        <dbReference type="ChEBI" id="CHEBI:28938"/>
        <dbReference type="ChEBI" id="CHEBI:74411"/>
        <dbReference type="ChEBI" id="CHEBI:82852"/>
        <dbReference type="EC" id="3.5.4.33"/>
    </reaction>
</comment>
<organism evidence="10 11">
    <name type="scientific">Desulfuromonas acetoxidans (strain DSM 684 / 11070)</name>
    <dbReference type="NCBI Taxonomy" id="281689"/>
    <lineage>
        <taxon>Bacteria</taxon>
        <taxon>Pseudomonadati</taxon>
        <taxon>Thermodesulfobacteriota</taxon>
        <taxon>Desulfuromonadia</taxon>
        <taxon>Desulfuromonadales</taxon>
        <taxon>Desulfuromonadaceae</taxon>
        <taxon>Desulfuromonas</taxon>
    </lineage>
</organism>
<gene>
    <name evidence="8" type="primary">tadA</name>
    <name evidence="10" type="ORF">Dace_3114</name>
</gene>
<keyword evidence="6 8" id="KW-0862">Zinc</keyword>
<dbReference type="CDD" id="cd01285">
    <property type="entry name" value="nucleoside_deaminase"/>
    <property type="match status" value="1"/>
</dbReference>
<name>Q1K455_DESA6</name>
<dbReference type="PANTHER" id="PTHR11079">
    <property type="entry name" value="CYTOSINE DEAMINASE FAMILY MEMBER"/>
    <property type="match status" value="1"/>
</dbReference>
<accession>Q1K455</accession>
<comment type="cofactor">
    <cofactor evidence="8">
        <name>Zn(2+)</name>
        <dbReference type="ChEBI" id="CHEBI:29105"/>
    </cofactor>
    <text evidence="8">Binds 1 zinc ion per subunit.</text>
</comment>
<keyword evidence="4 8" id="KW-0479">Metal-binding</keyword>
<feature type="binding site" evidence="8">
    <location>
        <position position="88"/>
    </location>
    <ligand>
        <name>Zn(2+)</name>
        <dbReference type="ChEBI" id="CHEBI:29105"/>
        <note>catalytic</note>
    </ligand>
</feature>
<dbReference type="GO" id="GO:0052717">
    <property type="term" value="F:tRNA-specific adenosine-34 deaminase activity"/>
    <property type="evidence" value="ECO:0007669"/>
    <property type="project" value="UniProtKB-UniRule"/>
</dbReference>
<dbReference type="OrthoDB" id="9802676at2"/>
<dbReference type="GO" id="GO:0002100">
    <property type="term" value="P:tRNA wobble adenosine to inosine editing"/>
    <property type="evidence" value="ECO:0007669"/>
    <property type="project" value="UniProtKB-UniRule"/>
</dbReference>
<evidence type="ECO:0000256" key="7">
    <source>
        <dbReference type="ARBA" id="ARBA00048045"/>
    </source>
</evidence>
<evidence type="ECO:0000256" key="3">
    <source>
        <dbReference type="ARBA" id="ARBA00022694"/>
    </source>
</evidence>
<dbReference type="FunFam" id="3.40.140.10:FF:000005">
    <property type="entry name" value="tRNA-specific adenosine deaminase"/>
    <property type="match status" value="1"/>
</dbReference>
<dbReference type="PROSITE" id="PS51747">
    <property type="entry name" value="CYT_DCMP_DEAMINASES_2"/>
    <property type="match status" value="1"/>
</dbReference>
<evidence type="ECO:0000256" key="1">
    <source>
        <dbReference type="ARBA" id="ARBA00010669"/>
    </source>
</evidence>
<feature type="binding site" evidence="8">
    <location>
        <position position="85"/>
    </location>
    <ligand>
        <name>Zn(2+)</name>
        <dbReference type="ChEBI" id="CHEBI:29105"/>
        <note>catalytic</note>
    </ligand>
</feature>
<dbReference type="HAMAP" id="MF_00972">
    <property type="entry name" value="tRNA_aden_deaminase"/>
    <property type="match status" value="1"/>
</dbReference>
<comment type="similarity">
    <text evidence="1">Belongs to the cytidine and deoxycytidylate deaminase family. ADAT2 subfamily.</text>
</comment>
<dbReference type="EMBL" id="AAEW02000001">
    <property type="protein sequence ID" value="EAT17248.1"/>
    <property type="molecule type" value="Genomic_DNA"/>
</dbReference>
<evidence type="ECO:0000256" key="8">
    <source>
        <dbReference type="HAMAP-Rule" id="MF_00972"/>
    </source>
</evidence>
<dbReference type="PROSITE" id="PS00903">
    <property type="entry name" value="CYT_DCMP_DEAMINASES_1"/>
    <property type="match status" value="1"/>
</dbReference>
<sequence>MNQSQDEHYMRRALDLARQAEQLGEVPVGAVVVLNGKVIAAAGNRRETWQDPTAHAELIALREAAKRIDSWRLEEATLYVTLEPCIMCMGGIILSRIPRLVFGARDPRVGAVGSVFDLADDERFNHRVEVSEGVLAEECSEILSNFFRQLRQKKKAARMRSAKDE</sequence>
<dbReference type="InterPro" id="IPR028883">
    <property type="entry name" value="tRNA_aden_deaminase"/>
</dbReference>
<dbReference type="Proteomes" id="UP000005695">
    <property type="component" value="Unassembled WGS sequence"/>
</dbReference>
<feature type="domain" description="CMP/dCMP-type deaminase" evidence="9">
    <location>
        <begin position="4"/>
        <end position="131"/>
    </location>
</feature>
<evidence type="ECO:0000256" key="5">
    <source>
        <dbReference type="ARBA" id="ARBA00022801"/>
    </source>
</evidence>
<protein>
    <recommendedName>
        <fullName evidence="8">tRNA-specific adenosine deaminase</fullName>
        <ecNumber evidence="8">3.5.4.33</ecNumber>
    </recommendedName>
</protein>
<dbReference type="InterPro" id="IPR016192">
    <property type="entry name" value="APOBEC/CMP_deaminase_Zn-bd"/>
</dbReference>
<evidence type="ECO:0000313" key="11">
    <source>
        <dbReference type="Proteomes" id="UP000005695"/>
    </source>
</evidence>
<evidence type="ECO:0000256" key="6">
    <source>
        <dbReference type="ARBA" id="ARBA00022833"/>
    </source>
</evidence>
<dbReference type="PANTHER" id="PTHR11079:SF202">
    <property type="entry name" value="TRNA-SPECIFIC ADENOSINE DEAMINASE"/>
    <property type="match status" value="1"/>
</dbReference>
<feature type="active site" description="Proton donor" evidence="8">
    <location>
        <position position="57"/>
    </location>
</feature>
<comment type="subunit">
    <text evidence="2 8">Homodimer.</text>
</comment>